<name>A0A2G5ULE3_9PELO</name>
<gene>
    <name evidence="2" type="primary">Cnig_chr_III.g11666</name>
    <name evidence="2" type="ORF">B9Z55_011666</name>
</gene>
<evidence type="ECO:0000256" key="1">
    <source>
        <dbReference type="SAM" id="SignalP"/>
    </source>
</evidence>
<comment type="caution">
    <text evidence="2">The sequence shown here is derived from an EMBL/GenBank/DDBJ whole genome shotgun (WGS) entry which is preliminary data.</text>
</comment>
<sequence length="110" mass="12591">MFCEIRSTAQKTLNRQILLVVFLSFIAYEVTAQGRSCRDSYTCTSDEYCRNAVCVPNTRRHLFRKSSGDVTVQKKVGGARSSRYCTSSMDCNLGSRCVNSYCQPRRNQFY</sequence>
<feature type="signal peptide" evidence="1">
    <location>
        <begin position="1"/>
        <end position="32"/>
    </location>
</feature>
<reference evidence="3" key="1">
    <citation type="submission" date="2017-10" db="EMBL/GenBank/DDBJ databases">
        <title>Rapid genome shrinkage in a self-fertile nematode reveals novel sperm competition proteins.</title>
        <authorList>
            <person name="Yin D."/>
            <person name="Schwarz E.M."/>
            <person name="Thomas C.G."/>
            <person name="Felde R.L."/>
            <person name="Korf I.F."/>
            <person name="Cutter A.D."/>
            <person name="Schartner C.M."/>
            <person name="Ralston E.J."/>
            <person name="Meyer B.J."/>
            <person name="Haag E.S."/>
        </authorList>
    </citation>
    <scope>NUCLEOTIDE SEQUENCE [LARGE SCALE GENOMIC DNA]</scope>
    <source>
        <strain evidence="3">JU1422</strain>
    </source>
</reference>
<keyword evidence="3" id="KW-1185">Reference proteome</keyword>
<dbReference type="AlphaFoldDB" id="A0A2G5ULE3"/>
<protein>
    <recommendedName>
        <fullName evidence="4">Dickkopf N-terminal cysteine-rich domain-containing protein</fullName>
    </recommendedName>
</protein>
<dbReference type="EMBL" id="PDUG01000003">
    <property type="protein sequence ID" value="PIC40263.1"/>
    <property type="molecule type" value="Genomic_DNA"/>
</dbReference>
<organism evidence="2 3">
    <name type="scientific">Caenorhabditis nigoni</name>
    <dbReference type="NCBI Taxonomy" id="1611254"/>
    <lineage>
        <taxon>Eukaryota</taxon>
        <taxon>Metazoa</taxon>
        <taxon>Ecdysozoa</taxon>
        <taxon>Nematoda</taxon>
        <taxon>Chromadorea</taxon>
        <taxon>Rhabditida</taxon>
        <taxon>Rhabditina</taxon>
        <taxon>Rhabditomorpha</taxon>
        <taxon>Rhabditoidea</taxon>
        <taxon>Rhabditidae</taxon>
        <taxon>Peloderinae</taxon>
        <taxon>Caenorhabditis</taxon>
    </lineage>
</organism>
<evidence type="ECO:0000313" key="2">
    <source>
        <dbReference type="EMBL" id="PIC40263.1"/>
    </source>
</evidence>
<proteinExistence type="predicted"/>
<evidence type="ECO:0008006" key="4">
    <source>
        <dbReference type="Google" id="ProtNLM"/>
    </source>
</evidence>
<dbReference type="Proteomes" id="UP000230233">
    <property type="component" value="Chromosome III"/>
</dbReference>
<accession>A0A2G5ULE3</accession>
<dbReference type="OrthoDB" id="10296160at2759"/>
<evidence type="ECO:0000313" key="3">
    <source>
        <dbReference type="Proteomes" id="UP000230233"/>
    </source>
</evidence>
<feature type="chain" id="PRO_5013613283" description="Dickkopf N-terminal cysteine-rich domain-containing protein" evidence="1">
    <location>
        <begin position="33"/>
        <end position="110"/>
    </location>
</feature>
<keyword evidence="1" id="KW-0732">Signal</keyword>